<proteinExistence type="predicted"/>
<dbReference type="RefSeq" id="WP_149285699.1">
    <property type="nucleotide sequence ID" value="NZ_CP038437.2"/>
</dbReference>
<dbReference type="Proteomes" id="UP000324285">
    <property type="component" value="Chromosome"/>
</dbReference>
<keyword evidence="2" id="KW-1185">Reference proteome</keyword>
<dbReference type="EMBL" id="CP038437">
    <property type="protein sequence ID" value="QEM82575.1"/>
    <property type="molecule type" value="Genomic_DNA"/>
</dbReference>
<gene>
    <name evidence="1" type="ORF">E4T21_14240</name>
</gene>
<evidence type="ECO:0000313" key="1">
    <source>
        <dbReference type="EMBL" id="QEM82575.1"/>
    </source>
</evidence>
<accession>A0A5C1NKG7</accession>
<reference evidence="1" key="1">
    <citation type="submission" date="2021-02" db="EMBL/GenBank/DDBJ databases">
        <title>Strain Y2R2, a novel species of the genus Halomonas.</title>
        <authorList>
            <person name="Huang H."/>
        </authorList>
    </citation>
    <scope>NUCLEOTIDE SEQUENCE</scope>
    <source>
        <strain evidence="1">Y2R2</strain>
    </source>
</reference>
<organism evidence="1 2">
    <name type="scientific">Halomonas binhaiensis</name>
    <dbReference type="NCBI Taxonomy" id="2562282"/>
    <lineage>
        <taxon>Bacteria</taxon>
        <taxon>Pseudomonadati</taxon>
        <taxon>Pseudomonadota</taxon>
        <taxon>Gammaproteobacteria</taxon>
        <taxon>Oceanospirillales</taxon>
        <taxon>Halomonadaceae</taxon>
        <taxon>Halomonas</taxon>
    </lineage>
</organism>
<evidence type="ECO:0008006" key="3">
    <source>
        <dbReference type="Google" id="ProtNLM"/>
    </source>
</evidence>
<sequence length="227" mass="24787">MSSAVPDTWQDFIASPARSVALRWLSAMLGDVADEATQTALAQHPRFEQRLVERLIAQHKLTPPAALPVPAEEDIALFRLSPDAGSDLVRHCGMICHAPLFVREIRAPRVVALKERFGEAPFLAALANRELAIVDTGNAHVDDDALAHAVQRDGLACFAVWLSRQPTELANWLRLGIAEDRRLSQAQGTSQEASPDDLEIAPAVREKGIDIVRRAASAMLKRGELTP</sequence>
<dbReference type="OrthoDB" id="7017980at2"/>
<dbReference type="KEGG" id="hbh:E4T21_14240"/>
<protein>
    <recommendedName>
        <fullName evidence="3">Type III secretion protein</fullName>
    </recommendedName>
</protein>
<name>A0A5C1NKG7_9GAMM</name>
<evidence type="ECO:0000313" key="2">
    <source>
        <dbReference type="Proteomes" id="UP000324285"/>
    </source>
</evidence>
<dbReference type="AlphaFoldDB" id="A0A5C1NKG7"/>